<dbReference type="PRINTS" id="PR00625">
    <property type="entry name" value="JDOMAIN"/>
</dbReference>
<dbReference type="CDD" id="cd06257">
    <property type="entry name" value="DnaJ"/>
    <property type="match status" value="1"/>
</dbReference>
<protein>
    <submittedName>
        <fullName evidence="3">DnaJ domain-containing protein</fullName>
    </submittedName>
</protein>
<name>A0A1H7SE25_9HYPH</name>
<dbReference type="SUPFAM" id="SSF46565">
    <property type="entry name" value="Chaperone J-domain"/>
    <property type="match status" value="1"/>
</dbReference>
<evidence type="ECO:0000313" key="4">
    <source>
        <dbReference type="Proteomes" id="UP000199664"/>
    </source>
</evidence>
<gene>
    <name evidence="3" type="ORF">SAMN04515666_10520</name>
</gene>
<keyword evidence="1" id="KW-0143">Chaperone</keyword>
<accession>A0A1H7SE25</accession>
<dbReference type="Gene3D" id="1.10.287.110">
    <property type="entry name" value="DnaJ domain"/>
    <property type="match status" value="1"/>
</dbReference>
<organism evidence="3 4">
    <name type="scientific">Bosea lupini</name>
    <dbReference type="NCBI Taxonomy" id="1036779"/>
    <lineage>
        <taxon>Bacteria</taxon>
        <taxon>Pseudomonadati</taxon>
        <taxon>Pseudomonadota</taxon>
        <taxon>Alphaproteobacteria</taxon>
        <taxon>Hyphomicrobiales</taxon>
        <taxon>Boseaceae</taxon>
        <taxon>Bosea</taxon>
    </lineage>
</organism>
<dbReference type="InterPro" id="IPR036869">
    <property type="entry name" value="J_dom_sf"/>
</dbReference>
<evidence type="ECO:0000256" key="1">
    <source>
        <dbReference type="ARBA" id="ARBA00023186"/>
    </source>
</evidence>
<dbReference type="EMBL" id="FOAN01000005">
    <property type="protein sequence ID" value="SEL70755.1"/>
    <property type="molecule type" value="Genomic_DNA"/>
</dbReference>
<proteinExistence type="predicted"/>
<dbReference type="PANTHER" id="PTHR44145:SF3">
    <property type="entry name" value="DNAJ HOMOLOG SUBFAMILY A MEMBER 3, MITOCHONDRIAL"/>
    <property type="match status" value="1"/>
</dbReference>
<dbReference type="Proteomes" id="UP000199664">
    <property type="component" value="Unassembled WGS sequence"/>
</dbReference>
<evidence type="ECO:0000259" key="2">
    <source>
        <dbReference type="PROSITE" id="PS50076"/>
    </source>
</evidence>
<reference evidence="4" key="1">
    <citation type="submission" date="2016-10" db="EMBL/GenBank/DDBJ databases">
        <authorList>
            <person name="Varghese N."/>
            <person name="Submissions S."/>
        </authorList>
    </citation>
    <scope>NUCLEOTIDE SEQUENCE [LARGE SCALE GENOMIC DNA]</scope>
    <source>
        <strain evidence="4">LMG 26383,CCUG 61248,R- 45681</strain>
    </source>
</reference>
<dbReference type="AlphaFoldDB" id="A0A1H7SE25"/>
<dbReference type="InterPro" id="IPR051938">
    <property type="entry name" value="Apopto_cytoskel_mod"/>
</dbReference>
<dbReference type="SMART" id="SM00271">
    <property type="entry name" value="DnaJ"/>
    <property type="match status" value="1"/>
</dbReference>
<dbReference type="STRING" id="1036779.SAMN04515666_10520"/>
<evidence type="ECO:0000313" key="3">
    <source>
        <dbReference type="EMBL" id="SEL70755.1"/>
    </source>
</evidence>
<dbReference type="InterPro" id="IPR001623">
    <property type="entry name" value="DnaJ_domain"/>
</dbReference>
<dbReference type="PANTHER" id="PTHR44145">
    <property type="entry name" value="DNAJ HOMOLOG SUBFAMILY A MEMBER 3, MITOCHONDRIAL"/>
    <property type="match status" value="1"/>
</dbReference>
<dbReference type="PROSITE" id="PS50076">
    <property type="entry name" value="DNAJ_2"/>
    <property type="match status" value="1"/>
</dbReference>
<feature type="domain" description="J" evidence="2">
    <location>
        <begin position="219"/>
        <end position="276"/>
    </location>
</feature>
<keyword evidence="4" id="KW-1185">Reference proteome</keyword>
<dbReference type="Pfam" id="PF00226">
    <property type="entry name" value="DnaJ"/>
    <property type="match status" value="1"/>
</dbReference>
<sequence length="277" mass="30299">MSKPALATGAMRRAAVEFEAWKYYLGGIPAASAEPGSLSNQGQAAAKAIGLLQARSDPRGGRLVGAAFNPHNHETMNFSSRLFDRIRIGPSEAEEVVEADARLCDHPGCTKAGEFRAPMGRGKEGKFFQFCLEHVKAYNATYNYFAGMNDEALAAYAKQEEIGHRPTWKLGVNASAARMAQRGREAGGPEMQDAFNLFRGRAGRQQERAEPRVGVLAKKALETLDLDESADRAAIKARYKELVKRFHPDANGGDRSREGRLQEILKAYQTLKSNGLA</sequence>